<sequence>MKGYYSTHVKAEVKHPHIEYQPPILNGPGIPFHSKIEPEQPSLRNRQNPLPLAKKYVIHVAFLALVSGAAWQSQHTVLSDHSSLLYNLVAGEEITEGPLDPTAYASTDVPGIGGARLAALDGSAGIGLITFDDPEVDFANTLGGNALVAPLSPLVPEPGSKNTLAPPAAKKSTIYTVQEGDTIASIAAHFNISTNTVLWANGIDGSDVLKVGDYLTILPTSGVLHTVESGDTLLAIADTYDVNAKEIAEYNGLADTHSLSIGQKLIIPDGYLKPKQAPAIVPRNTGTQVATETPPPPLAADGTVGFVWPTTSKHISQYFRWGHTGIDIDNRSRPPVYAATDGTVEFTGWLGGYGNLIILNHGNGLTTYYAHLEKFYVSKGQQVTKGAAIGKMGSTGRSTGPHVHFEVRRNGQPTNPLAVY</sequence>
<evidence type="ECO:0000313" key="4">
    <source>
        <dbReference type="Proteomes" id="UP000230154"/>
    </source>
</evidence>
<feature type="domain" description="LysM" evidence="2">
    <location>
        <begin position="173"/>
        <end position="217"/>
    </location>
</feature>
<evidence type="ECO:0000259" key="2">
    <source>
        <dbReference type="PROSITE" id="PS51782"/>
    </source>
</evidence>
<organism evidence="3 4">
    <name type="scientific">Candidatus Magasanikbacteria bacterium CG10_big_fil_rev_8_21_14_0_10_47_10</name>
    <dbReference type="NCBI Taxonomy" id="1974652"/>
    <lineage>
        <taxon>Bacteria</taxon>
        <taxon>Candidatus Magasanikiibacteriota</taxon>
    </lineage>
</organism>
<dbReference type="Proteomes" id="UP000230154">
    <property type="component" value="Unassembled WGS sequence"/>
</dbReference>
<comment type="caution">
    <text evidence="3">The sequence shown here is derived from an EMBL/GenBank/DDBJ whole genome shotgun (WGS) entry which is preliminary data.</text>
</comment>
<dbReference type="InterPro" id="IPR036779">
    <property type="entry name" value="LysM_dom_sf"/>
</dbReference>
<dbReference type="SMART" id="SM00257">
    <property type="entry name" value="LysM"/>
    <property type="match status" value="2"/>
</dbReference>
<dbReference type="PROSITE" id="PS51782">
    <property type="entry name" value="LYSM"/>
    <property type="match status" value="2"/>
</dbReference>
<accession>A0A2H0TRH1</accession>
<dbReference type="SUPFAM" id="SSF51261">
    <property type="entry name" value="Duplicated hybrid motif"/>
    <property type="match status" value="1"/>
</dbReference>
<dbReference type="Pfam" id="PF01551">
    <property type="entry name" value="Peptidase_M23"/>
    <property type="match status" value="1"/>
</dbReference>
<evidence type="ECO:0000256" key="1">
    <source>
        <dbReference type="SAM" id="MobiDB-lite"/>
    </source>
</evidence>
<dbReference type="InterPro" id="IPR011055">
    <property type="entry name" value="Dup_hybrid_motif"/>
</dbReference>
<reference evidence="4" key="1">
    <citation type="submission" date="2017-09" db="EMBL/GenBank/DDBJ databases">
        <title>Depth-based differentiation of microbial function through sediment-hosted aquifers and enrichment of novel symbionts in the deep terrestrial subsurface.</title>
        <authorList>
            <person name="Probst A.J."/>
            <person name="Ladd B."/>
            <person name="Jarett J.K."/>
            <person name="Geller-Mcgrath D.E."/>
            <person name="Sieber C.M.K."/>
            <person name="Emerson J.B."/>
            <person name="Anantharaman K."/>
            <person name="Thomas B.C."/>
            <person name="Malmstrom R."/>
            <person name="Stieglmeier M."/>
            <person name="Klingl A."/>
            <person name="Woyke T."/>
            <person name="Ryan C.M."/>
            <person name="Banfield J.F."/>
        </authorList>
    </citation>
    <scope>NUCLEOTIDE SEQUENCE [LARGE SCALE GENOMIC DNA]</scope>
</reference>
<dbReference type="InterPro" id="IPR050570">
    <property type="entry name" value="Cell_wall_metabolism_enzyme"/>
</dbReference>
<dbReference type="EMBL" id="PFCB01000006">
    <property type="protein sequence ID" value="PIR74770.1"/>
    <property type="molecule type" value="Genomic_DNA"/>
</dbReference>
<dbReference type="InterPro" id="IPR016047">
    <property type="entry name" value="M23ase_b-sheet_dom"/>
</dbReference>
<evidence type="ECO:0000313" key="3">
    <source>
        <dbReference type="EMBL" id="PIR74770.1"/>
    </source>
</evidence>
<protein>
    <recommendedName>
        <fullName evidence="2">LysM domain-containing protein</fullName>
    </recommendedName>
</protein>
<dbReference type="CDD" id="cd12797">
    <property type="entry name" value="M23_peptidase"/>
    <property type="match status" value="1"/>
</dbReference>
<name>A0A2H0TRH1_9BACT</name>
<feature type="region of interest" description="Disordered" evidence="1">
    <location>
        <begin position="390"/>
        <end position="420"/>
    </location>
</feature>
<dbReference type="Gene3D" id="3.10.350.10">
    <property type="entry name" value="LysM domain"/>
    <property type="match status" value="2"/>
</dbReference>
<dbReference type="Gene3D" id="2.70.70.10">
    <property type="entry name" value="Glucose Permease (Domain IIA)"/>
    <property type="match status" value="1"/>
</dbReference>
<dbReference type="GO" id="GO:0004222">
    <property type="term" value="F:metalloendopeptidase activity"/>
    <property type="evidence" value="ECO:0007669"/>
    <property type="project" value="TreeGrafter"/>
</dbReference>
<dbReference type="AlphaFoldDB" id="A0A2H0TRH1"/>
<feature type="domain" description="LysM" evidence="2">
    <location>
        <begin position="223"/>
        <end position="267"/>
    </location>
</feature>
<dbReference type="PANTHER" id="PTHR21666:SF270">
    <property type="entry name" value="MUREIN HYDROLASE ACTIVATOR ENVC"/>
    <property type="match status" value="1"/>
</dbReference>
<dbReference type="CDD" id="cd00118">
    <property type="entry name" value="LysM"/>
    <property type="match status" value="2"/>
</dbReference>
<proteinExistence type="predicted"/>
<dbReference type="Pfam" id="PF01476">
    <property type="entry name" value="LysM"/>
    <property type="match status" value="2"/>
</dbReference>
<dbReference type="PANTHER" id="PTHR21666">
    <property type="entry name" value="PEPTIDASE-RELATED"/>
    <property type="match status" value="1"/>
</dbReference>
<gene>
    <name evidence="3" type="ORF">COU35_00635</name>
</gene>
<dbReference type="InterPro" id="IPR018392">
    <property type="entry name" value="LysM"/>
</dbReference>
<feature type="compositionally biased region" description="Polar residues" evidence="1">
    <location>
        <begin position="411"/>
        <end position="420"/>
    </location>
</feature>